<sequence>MTSLVEVESLSKKYGKEVILENINFTINQGDKIALIGKNGSGKTTF</sequence>
<gene>
    <name evidence="2" type="ORF">VUQ08_01025</name>
</gene>
<dbReference type="EMBL" id="CP142433">
    <property type="protein sequence ID" value="XBC46227.1"/>
    <property type="molecule type" value="Genomic_DNA"/>
</dbReference>
<dbReference type="SUPFAM" id="SSF52540">
    <property type="entry name" value="P-loop containing nucleoside triphosphate hydrolases"/>
    <property type="match status" value="1"/>
</dbReference>
<evidence type="ECO:0000313" key="2">
    <source>
        <dbReference type="EMBL" id="XBC46227.1"/>
    </source>
</evidence>
<reference evidence="2" key="1">
    <citation type="submission" date="2023-12" db="EMBL/GenBank/DDBJ databases">
        <title>Dolosigranulum savutii sp. nov. isolated from human upper respiratory samples collected in Botswana.</title>
        <authorList>
            <person name="Kelly M.S."/>
        </authorList>
    </citation>
    <scope>NUCLEOTIDE SEQUENCE</scope>
    <source>
        <strain evidence="2">MSK433</strain>
    </source>
</reference>
<dbReference type="InterPro" id="IPR003439">
    <property type="entry name" value="ABC_transporter-like_ATP-bd"/>
</dbReference>
<dbReference type="GO" id="GO:0016887">
    <property type="term" value="F:ATP hydrolysis activity"/>
    <property type="evidence" value="ECO:0007669"/>
    <property type="project" value="InterPro"/>
</dbReference>
<dbReference type="InterPro" id="IPR027417">
    <property type="entry name" value="P-loop_NTPase"/>
</dbReference>
<keyword evidence="2" id="KW-0547">Nucleotide-binding</keyword>
<evidence type="ECO:0000259" key="1">
    <source>
        <dbReference type="Pfam" id="PF00005"/>
    </source>
</evidence>
<dbReference type="GO" id="GO:0005524">
    <property type="term" value="F:ATP binding"/>
    <property type="evidence" value="ECO:0007669"/>
    <property type="project" value="UniProtKB-KW"/>
</dbReference>
<name>A0AB74TI79_9LACT</name>
<proteinExistence type="predicted"/>
<dbReference type="AlphaFoldDB" id="A0AB74TI79"/>
<feature type="domain" description="ABC transporter" evidence="1">
    <location>
        <begin position="20"/>
        <end position="45"/>
    </location>
</feature>
<dbReference type="InterPro" id="IPR051309">
    <property type="entry name" value="ABCF_ATPase"/>
</dbReference>
<dbReference type="PANTHER" id="PTHR42855">
    <property type="entry name" value="ABC TRANSPORTER ATP-BINDING SUBUNIT"/>
    <property type="match status" value="1"/>
</dbReference>
<keyword evidence="2" id="KW-0067">ATP-binding</keyword>
<dbReference type="Gene3D" id="3.40.50.300">
    <property type="entry name" value="P-loop containing nucleotide triphosphate hydrolases"/>
    <property type="match status" value="1"/>
</dbReference>
<dbReference type="RefSeq" id="WP_347300555.1">
    <property type="nucleotide sequence ID" value="NZ_CP142433.1"/>
</dbReference>
<organism evidence="2">
    <name type="scientific">Dolosigranulum savutiense</name>
    <dbReference type="NCBI Taxonomy" id="3110288"/>
    <lineage>
        <taxon>Bacteria</taxon>
        <taxon>Bacillati</taxon>
        <taxon>Bacillota</taxon>
        <taxon>Bacilli</taxon>
        <taxon>Lactobacillales</taxon>
        <taxon>Carnobacteriaceae</taxon>
        <taxon>Dolosigranulum</taxon>
    </lineage>
</organism>
<dbReference type="PANTHER" id="PTHR42855:SF1">
    <property type="entry name" value="ABC TRANSPORTER DOMAIN-CONTAINING PROTEIN"/>
    <property type="match status" value="1"/>
</dbReference>
<dbReference type="Pfam" id="PF00005">
    <property type="entry name" value="ABC_tran"/>
    <property type="match status" value="1"/>
</dbReference>
<accession>A0AB74TI79</accession>
<protein>
    <submittedName>
        <fullName evidence="2">ATP-binding cassette domain-containing protein</fullName>
    </submittedName>
</protein>